<name>A0AAN8KAC1_PATCE</name>
<dbReference type="GO" id="GO:0009044">
    <property type="term" value="F:xylan 1,4-beta-xylosidase activity"/>
    <property type="evidence" value="ECO:0007669"/>
    <property type="project" value="InterPro"/>
</dbReference>
<dbReference type="GO" id="GO:0031222">
    <property type="term" value="P:arabinan catabolic process"/>
    <property type="evidence" value="ECO:0007669"/>
    <property type="project" value="TreeGrafter"/>
</dbReference>
<dbReference type="InterPro" id="IPR036962">
    <property type="entry name" value="Glyco_hydro_3_N_sf"/>
</dbReference>
<dbReference type="Pfam" id="PF14310">
    <property type="entry name" value="Fn3-like"/>
    <property type="match status" value="1"/>
</dbReference>
<dbReference type="Gene3D" id="3.40.50.1700">
    <property type="entry name" value="Glycoside hydrolase family 3 C-terminal domain"/>
    <property type="match status" value="1"/>
</dbReference>
<dbReference type="InterPro" id="IPR036881">
    <property type="entry name" value="Glyco_hydro_3_C_sf"/>
</dbReference>
<evidence type="ECO:0000313" key="6">
    <source>
        <dbReference type="EMBL" id="KAK6187474.1"/>
    </source>
</evidence>
<dbReference type="Proteomes" id="UP001347796">
    <property type="component" value="Unassembled WGS sequence"/>
</dbReference>
<dbReference type="PANTHER" id="PTHR42721:SF42">
    <property type="entry name" value="FIBRONECTIN TYPE III-LIKE DOMAIN-CONTAINING PROTEIN"/>
    <property type="match status" value="1"/>
</dbReference>
<gene>
    <name evidence="6" type="ORF">SNE40_005494</name>
</gene>
<dbReference type="SUPFAM" id="SSF52279">
    <property type="entry name" value="Beta-D-glucan exohydrolase, C-terminal domain"/>
    <property type="match status" value="1"/>
</dbReference>
<dbReference type="SMART" id="SM01217">
    <property type="entry name" value="Fn3_like"/>
    <property type="match status" value="1"/>
</dbReference>
<organism evidence="6 7">
    <name type="scientific">Patella caerulea</name>
    <name type="common">Rayed Mediterranean limpet</name>
    <dbReference type="NCBI Taxonomy" id="87958"/>
    <lineage>
        <taxon>Eukaryota</taxon>
        <taxon>Metazoa</taxon>
        <taxon>Spiralia</taxon>
        <taxon>Lophotrochozoa</taxon>
        <taxon>Mollusca</taxon>
        <taxon>Gastropoda</taxon>
        <taxon>Patellogastropoda</taxon>
        <taxon>Patelloidea</taxon>
        <taxon>Patellidae</taxon>
        <taxon>Patella</taxon>
    </lineage>
</organism>
<comment type="caution">
    <text evidence="6">The sequence shown here is derived from an EMBL/GenBank/DDBJ whole genome shotgun (WGS) entry which is preliminary data.</text>
</comment>
<keyword evidence="1 4" id="KW-0732">Signal</keyword>
<dbReference type="InterPro" id="IPR026891">
    <property type="entry name" value="Fn3-like"/>
</dbReference>
<evidence type="ECO:0000256" key="4">
    <source>
        <dbReference type="SAM" id="SignalP"/>
    </source>
</evidence>
<keyword evidence="7" id="KW-1185">Reference proteome</keyword>
<evidence type="ECO:0000313" key="7">
    <source>
        <dbReference type="Proteomes" id="UP001347796"/>
    </source>
</evidence>
<accession>A0AAN8KAC1</accession>
<feature type="chain" id="PRO_5043008198" description="Fibronectin type III-like domain-containing protein" evidence="4">
    <location>
        <begin position="22"/>
        <end position="757"/>
    </location>
</feature>
<dbReference type="GO" id="GO:0046556">
    <property type="term" value="F:alpha-L-arabinofuranosidase activity"/>
    <property type="evidence" value="ECO:0007669"/>
    <property type="project" value="TreeGrafter"/>
</dbReference>
<evidence type="ECO:0000259" key="5">
    <source>
        <dbReference type="SMART" id="SM01217"/>
    </source>
</evidence>
<dbReference type="InterPro" id="IPR017853">
    <property type="entry name" value="GH"/>
</dbReference>
<dbReference type="EMBL" id="JAZGQO010000004">
    <property type="protein sequence ID" value="KAK6187474.1"/>
    <property type="molecule type" value="Genomic_DNA"/>
</dbReference>
<dbReference type="PANTHER" id="PTHR42721">
    <property type="entry name" value="SUGAR HYDROLASE-RELATED"/>
    <property type="match status" value="1"/>
</dbReference>
<feature type="signal peptide" evidence="4">
    <location>
        <begin position="1"/>
        <end position="21"/>
    </location>
</feature>
<dbReference type="InterPro" id="IPR001764">
    <property type="entry name" value="Glyco_hydro_3_N"/>
</dbReference>
<dbReference type="Pfam" id="PF00933">
    <property type="entry name" value="Glyco_hydro_3"/>
    <property type="match status" value="1"/>
</dbReference>
<evidence type="ECO:0000256" key="2">
    <source>
        <dbReference type="ARBA" id="ARBA00022801"/>
    </source>
</evidence>
<dbReference type="GO" id="GO:0045493">
    <property type="term" value="P:xylan catabolic process"/>
    <property type="evidence" value="ECO:0007669"/>
    <property type="project" value="InterPro"/>
</dbReference>
<dbReference type="Gene3D" id="2.60.40.10">
    <property type="entry name" value="Immunoglobulins"/>
    <property type="match status" value="1"/>
</dbReference>
<protein>
    <recommendedName>
        <fullName evidence="5">Fibronectin type III-like domain-containing protein</fullName>
    </recommendedName>
</protein>
<keyword evidence="2" id="KW-0378">Hydrolase</keyword>
<dbReference type="PRINTS" id="PR00133">
    <property type="entry name" value="GLHYDRLASE3"/>
</dbReference>
<proteinExistence type="predicted"/>
<evidence type="ECO:0000256" key="1">
    <source>
        <dbReference type="ARBA" id="ARBA00022729"/>
    </source>
</evidence>
<dbReference type="AlphaFoldDB" id="A0AAN8KAC1"/>
<dbReference type="InterPro" id="IPR002772">
    <property type="entry name" value="Glyco_hydro_3_C"/>
</dbReference>
<dbReference type="InterPro" id="IPR044993">
    <property type="entry name" value="BXL"/>
</dbReference>
<dbReference type="InterPro" id="IPR013783">
    <property type="entry name" value="Ig-like_fold"/>
</dbReference>
<keyword evidence="3" id="KW-0326">Glycosidase</keyword>
<dbReference type="Pfam" id="PF01915">
    <property type="entry name" value="Glyco_hydro_3_C"/>
    <property type="match status" value="1"/>
</dbReference>
<dbReference type="SUPFAM" id="SSF51445">
    <property type="entry name" value="(Trans)glycosidases"/>
    <property type="match status" value="1"/>
</dbReference>
<dbReference type="Gene3D" id="3.20.20.300">
    <property type="entry name" value="Glycoside hydrolase, family 3, N-terminal domain"/>
    <property type="match status" value="1"/>
</dbReference>
<feature type="domain" description="Fibronectin type III-like" evidence="5">
    <location>
        <begin position="651"/>
        <end position="720"/>
    </location>
</feature>
<reference evidence="6 7" key="1">
    <citation type="submission" date="2024-01" db="EMBL/GenBank/DDBJ databases">
        <title>The genome of the rayed Mediterranean limpet Patella caerulea (Linnaeus, 1758).</title>
        <authorList>
            <person name="Anh-Thu Weber A."/>
            <person name="Halstead-Nussloch G."/>
        </authorList>
    </citation>
    <scope>NUCLEOTIDE SEQUENCE [LARGE SCALE GENOMIC DNA]</scope>
    <source>
        <strain evidence="6">AATW-2023a</strain>
        <tissue evidence="6">Whole specimen</tissue>
    </source>
</reference>
<evidence type="ECO:0000256" key="3">
    <source>
        <dbReference type="ARBA" id="ARBA00023295"/>
    </source>
</evidence>
<sequence>MGTTNFLGLCLLACQIITLHSFILDGNKYPFQDPNLSVDQRVDDLVKRLTLQELQEQMAIGAGAAPDIKRLGIGHYEWWSNCARGNTGNDATAFPASIGLAATWDDNLMLRAARAIGTELRAANNDWVKKGVYGIHKGLSCFSPTLDIFRDPRWGRNPETWGEDPYFASVYAHNFVNGIQGDDKKYLLANAGCKHYPAGSGPDNYPINRKQFDAKVSERDLQTSFLPGFKACIDAGSRGVFCAYNKVNGVPSCANSHVLNGILRNDWGFTGYVVSDCGAMEAMVHSNHYYKNYEEVAAGGLKAGTNLNCRGNNDNAFMSIVDAVKNNHITEDLVREMSKPLWNTRIRLGEFDPPHSVKYKSIGMDVVQSQAHRDLALEAAMKSFVLLKNDNNYLPLDKNHKYGTIAIVGPHGDNIHDQSGGYSPNVMSKYSSSIKDGLSALAKTVNTVNGCKDDTHCHQYDQGGIQNAVKNADVVFVCLGLGNKLEHEGTDRRDLKIPGHQIDILKDSISHSPHNTKIVLLIMSAGPLDIEEFDKNDKVAAIIQMFYPAQSTGEALRRLISHAHPGDVFSGRLPMTWMTDLSKVPPMTDYSMKEKTYRYITYDPLYPYGYGLSYTTFKYSNLKLQITTVQAGGHVKGSYDIQNTGPLDADEVSQVYVKFVSPSEPAPNIQLASFHRTHLRKGEKKTVKFIIHGQSMSLWNDQKGWIVAPGSVNVFIGGQQPNQHRKLSSNILQTSYKINGNHTFGRGKSAKWYPTTS</sequence>